<feature type="signal peptide" evidence="1">
    <location>
        <begin position="1"/>
        <end position="28"/>
    </location>
</feature>
<evidence type="ECO:0008006" key="4">
    <source>
        <dbReference type="Google" id="ProtNLM"/>
    </source>
</evidence>
<sequence>MSRLPRVLFVMCLVQLQFLASSFTRMEAPNVPGSKVHVPTCTLRRVTCPLGGNKSVAPCTTLSWGGLCLGVLLQAAMRSSTEENNLHLIYSDRYVIVTIRDDLDGPQFCNAMARIFGWSGLFCAVYDEVTSLPDFFVW</sequence>
<keyword evidence="1" id="KW-0732">Signal</keyword>
<name>A0A2T4ABU1_TRIHA</name>
<feature type="chain" id="PRO_5015667286" description="Receptor ligand binding region domain-containing protein" evidence="1">
    <location>
        <begin position="29"/>
        <end position="138"/>
    </location>
</feature>
<protein>
    <recommendedName>
        <fullName evidence="4">Receptor ligand binding region domain-containing protein</fullName>
    </recommendedName>
</protein>
<dbReference type="AlphaFoldDB" id="A0A2T4ABU1"/>
<evidence type="ECO:0000313" key="2">
    <source>
        <dbReference type="EMBL" id="PTB54473.1"/>
    </source>
</evidence>
<keyword evidence="3" id="KW-1185">Reference proteome</keyword>
<organism evidence="2 3">
    <name type="scientific">Trichoderma harzianum CBS 226.95</name>
    <dbReference type="NCBI Taxonomy" id="983964"/>
    <lineage>
        <taxon>Eukaryota</taxon>
        <taxon>Fungi</taxon>
        <taxon>Dikarya</taxon>
        <taxon>Ascomycota</taxon>
        <taxon>Pezizomycotina</taxon>
        <taxon>Sordariomycetes</taxon>
        <taxon>Hypocreomycetidae</taxon>
        <taxon>Hypocreales</taxon>
        <taxon>Hypocreaceae</taxon>
        <taxon>Trichoderma</taxon>
    </lineage>
</organism>
<dbReference type="GeneID" id="36624546"/>
<evidence type="ECO:0000313" key="3">
    <source>
        <dbReference type="Proteomes" id="UP000241690"/>
    </source>
</evidence>
<accession>A0A2T4ABU1</accession>
<dbReference type="RefSeq" id="XP_024774150.1">
    <property type="nucleotide sequence ID" value="XM_024915977.1"/>
</dbReference>
<gene>
    <name evidence="2" type="ORF">M431DRAFT_481706</name>
</gene>
<proteinExistence type="predicted"/>
<reference evidence="2 3" key="1">
    <citation type="submission" date="2016-07" db="EMBL/GenBank/DDBJ databases">
        <title>Multiple horizontal gene transfer events from other fungi enriched the ability of initially mycotrophic Trichoderma (Ascomycota) to feed on dead plant biomass.</title>
        <authorList>
            <consortium name="DOE Joint Genome Institute"/>
            <person name="Aerts A."/>
            <person name="Atanasova L."/>
            <person name="Chenthamara K."/>
            <person name="Zhang J."/>
            <person name="Grujic M."/>
            <person name="Henrissat B."/>
            <person name="Kuo A."/>
            <person name="Salamov A."/>
            <person name="Lipzen A."/>
            <person name="Labutti K."/>
            <person name="Barry K."/>
            <person name="Miao Y."/>
            <person name="Rahimi M.J."/>
            <person name="Shen Q."/>
            <person name="Grigoriev I.V."/>
            <person name="Kubicek C.P."/>
            <person name="Druzhinina I.S."/>
        </authorList>
    </citation>
    <scope>NUCLEOTIDE SEQUENCE [LARGE SCALE GENOMIC DNA]</scope>
    <source>
        <strain evidence="2 3">CBS 226.95</strain>
    </source>
</reference>
<dbReference type="EMBL" id="KZ679680">
    <property type="protein sequence ID" value="PTB54473.1"/>
    <property type="molecule type" value="Genomic_DNA"/>
</dbReference>
<dbReference type="Proteomes" id="UP000241690">
    <property type="component" value="Unassembled WGS sequence"/>
</dbReference>
<evidence type="ECO:0000256" key="1">
    <source>
        <dbReference type="SAM" id="SignalP"/>
    </source>
</evidence>